<protein>
    <submittedName>
        <fullName evidence="1">Uncharacterized protein</fullName>
    </submittedName>
</protein>
<evidence type="ECO:0000313" key="2">
    <source>
        <dbReference type="Proteomes" id="UP000253083"/>
    </source>
</evidence>
<dbReference type="Proteomes" id="UP000253083">
    <property type="component" value="Unassembled WGS sequence"/>
</dbReference>
<sequence>MEGWLHNIGSCLSLDAPLLSFENSSWCRLHRLVEQCTQTWVVRALAMRYAEMAERLLRR</sequence>
<dbReference type="AlphaFoldDB" id="A0A395JP32"/>
<dbReference type="EMBL" id="QNRT01000001">
    <property type="protein sequence ID" value="RBP53369.1"/>
    <property type="molecule type" value="Genomic_DNA"/>
</dbReference>
<proteinExistence type="predicted"/>
<evidence type="ECO:0000313" key="1">
    <source>
        <dbReference type="EMBL" id="RBP53369.1"/>
    </source>
</evidence>
<reference evidence="1 2" key="1">
    <citation type="submission" date="2018-06" db="EMBL/GenBank/DDBJ databases">
        <title>Genomic Encyclopedia of Type Strains, Phase IV (KMG-IV): sequencing the most valuable type-strain genomes for metagenomic binning, comparative biology and taxonomic classification.</title>
        <authorList>
            <person name="Goeker M."/>
        </authorList>
    </citation>
    <scope>NUCLEOTIDE SEQUENCE [LARGE SCALE GENOMIC DNA]</scope>
    <source>
        <strain evidence="1 2">DSM 24032</strain>
    </source>
</reference>
<organism evidence="1 2">
    <name type="scientific">Arenicella xantha</name>
    <dbReference type="NCBI Taxonomy" id="644221"/>
    <lineage>
        <taxon>Bacteria</taxon>
        <taxon>Pseudomonadati</taxon>
        <taxon>Pseudomonadota</taxon>
        <taxon>Gammaproteobacteria</taxon>
        <taxon>Arenicellales</taxon>
        <taxon>Arenicellaceae</taxon>
        <taxon>Arenicella</taxon>
    </lineage>
</organism>
<dbReference type="InParanoid" id="A0A395JP32"/>
<accession>A0A395JP32</accession>
<keyword evidence="2" id="KW-1185">Reference proteome</keyword>
<gene>
    <name evidence="1" type="ORF">DFR28_101755</name>
</gene>
<comment type="caution">
    <text evidence="1">The sequence shown here is derived from an EMBL/GenBank/DDBJ whole genome shotgun (WGS) entry which is preliminary data.</text>
</comment>
<name>A0A395JP32_9GAMM</name>